<evidence type="ECO:0000256" key="1">
    <source>
        <dbReference type="SAM" id="MobiDB-lite"/>
    </source>
</evidence>
<keyword evidence="3" id="KW-1185">Reference proteome</keyword>
<dbReference type="OrthoDB" id="3885851at2759"/>
<evidence type="ECO:0008006" key="4">
    <source>
        <dbReference type="Google" id="ProtNLM"/>
    </source>
</evidence>
<dbReference type="GeneID" id="54564629"/>
<proteinExistence type="predicted"/>
<reference evidence="2" key="1">
    <citation type="journal article" date="2020" name="Stud. Mycol.">
        <title>101 Dothideomycetes genomes: a test case for predicting lifestyles and emergence of pathogens.</title>
        <authorList>
            <person name="Haridas S."/>
            <person name="Albert R."/>
            <person name="Binder M."/>
            <person name="Bloem J."/>
            <person name="Labutti K."/>
            <person name="Salamov A."/>
            <person name="Andreopoulos B."/>
            <person name="Baker S."/>
            <person name="Barry K."/>
            <person name="Bills G."/>
            <person name="Bluhm B."/>
            <person name="Cannon C."/>
            <person name="Castanera R."/>
            <person name="Culley D."/>
            <person name="Daum C."/>
            <person name="Ezra D."/>
            <person name="Gonzalez J."/>
            <person name="Henrissat B."/>
            <person name="Kuo A."/>
            <person name="Liang C."/>
            <person name="Lipzen A."/>
            <person name="Lutzoni F."/>
            <person name="Magnuson J."/>
            <person name="Mondo S."/>
            <person name="Nolan M."/>
            <person name="Ohm R."/>
            <person name="Pangilinan J."/>
            <person name="Park H.-J."/>
            <person name="Ramirez L."/>
            <person name="Alfaro M."/>
            <person name="Sun H."/>
            <person name="Tritt A."/>
            <person name="Yoshinaga Y."/>
            <person name="Zwiers L.-H."/>
            <person name="Turgeon B."/>
            <person name="Goodwin S."/>
            <person name="Spatafora J."/>
            <person name="Crous P."/>
            <person name="Grigoriev I."/>
        </authorList>
    </citation>
    <scope>NUCLEOTIDE SEQUENCE</scope>
    <source>
        <strain evidence="2">ATCC 36951</strain>
    </source>
</reference>
<feature type="region of interest" description="Disordered" evidence="1">
    <location>
        <begin position="90"/>
        <end position="109"/>
    </location>
</feature>
<accession>A0A6A6CY17</accession>
<dbReference type="Proteomes" id="UP000799537">
    <property type="component" value="Unassembled WGS sequence"/>
</dbReference>
<name>A0A6A6CY17_ZASCE</name>
<organism evidence="2 3">
    <name type="scientific">Zasmidium cellare ATCC 36951</name>
    <dbReference type="NCBI Taxonomy" id="1080233"/>
    <lineage>
        <taxon>Eukaryota</taxon>
        <taxon>Fungi</taxon>
        <taxon>Dikarya</taxon>
        <taxon>Ascomycota</taxon>
        <taxon>Pezizomycotina</taxon>
        <taxon>Dothideomycetes</taxon>
        <taxon>Dothideomycetidae</taxon>
        <taxon>Mycosphaerellales</taxon>
        <taxon>Mycosphaerellaceae</taxon>
        <taxon>Zasmidium</taxon>
    </lineage>
</organism>
<dbReference type="EMBL" id="ML993581">
    <property type="protein sequence ID" value="KAF2172074.1"/>
    <property type="molecule type" value="Genomic_DNA"/>
</dbReference>
<gene>
    <name evidence="2" type="ORF">M409DRAFT_49825</name>
</gene>
<dbReference type="RefSeq" id="XP_033672963.1">
    <property type="nucleotide sequence ID" value="XM_033811357.1"/>
</dbReference>
<evidence type="ECO:0000313" key="2">
    <source>
        <dbReference type="EMBL" id="KAF2172074.1"/>
    </source>
</evidence>
<protein>
    <recommendedName>
        <fullName evidence="4">F-box domain-containing protein</fullName>
    </recommendedName>
</protein>
<evidence type="ECO:0000313" key="3">
    <source>
        <dbReference type="Proteomes" id="UP000799537"/>
    </source>
</evidence>
<dbReference type="AlphaFoldDB" id="A0A6A6CY17"/>
<sequence>MTTPSAVLQVFATPELSDYIFSFVLGGLHDLTDFEDPRSVKTHANANLLTSVLHLSEVCRIWQRAILGSKYVQRALYLLSDPTTSRSWSAVSGAQNVPGTYRPPTRSAPSLNPIIQTTFPSYNLRFSYLGSRPRHQAILIITRRDIPAVQRKVAAGQGKTLSNMLLTQPPCTTAEATIYEERDETKEYVTRTTSLADPVIESDTGITLGLVHARVGEMFEKHEDVVAIRLASV</sequence>